<comment type="caution">
    <text evidence="1">The sequence shown here is derived from an EMBL/GenBank/DDBJ whole genome shotgun (WGS) entry which is preliminary data.</text>
</comment>
<dbReference type="AlphaFoldDB" id="A0A5N6KBA3"/>
<reference evidence="1 2" key="1">
    <citation type="submission" date="2019-06" db="EMBL/GenBank/DDBJ databases">
        <title>Genome Sequence of the Brown Rot Fungal Pathogen Monilinia laxa.</title>
        <authorList>
            <person name="De Miccolis Angelini R.M."/>
            <person name="Landi L."/>
            <person name="Abate D."/>
            <person name="Pollastro S."/>
            <person name="Romanazzi G."/>
            <person name="Faretra F."/>
        </authorList>
    </citation>
    <scope>NUCLEOTIDE SEQUENCE [LARGE SCALE GENOMIC DNA]</scope>
    <source>
        <strain evidence="1 2">Mlax316</strain>
    </source>
</reference>
<organism evidence="1 2">
    <name type="scientific">Monilinia laxa</name>
    <name type="common">Brown rot fungus</name>
    <name type="synonym">Sclerotinia laxa</name>
    <dbReference type="NCBI Taxonomy" id="61186"/>
    <lineage>
        <taxon>Eukaryota</taxon>
        <taxon>Fungi</taxon>
        <taxon>Dikarya</taxon>
        <taxon>Ascomycota</taxon>
        <taxon>Pezizomycotina</taxon>
        <taxon>Leotiomycetes</taxon>
        <taxon>Helotiales</taxon>
        <taxon>Sclerotiniaceae</taxon>
        <taxon>Monilinia</taxon>
    </lineage>
</organism>
<gene>
    <name evidence="1" type="ORF">EYC80_000611</name>
</gene>
<dbReference type="Proteomes" id="UP000326757">
    <property type="component" value="Unassembled WGS sequence"/>
</dbReference>
<evidence type="ECO:0000313" key="1">
    <source>
        <dbReference type="EMBL" id="KAB8300438.1"/>
    </source>
</evidence>
<keyword evidence="2" id="KW-1185">Reference proteome</keyword>
<name>A0A5N6KBA3_MONLA</name>
<protein>
    <submittedName>
        <fullName evidence="1">Uncharacterized protein</fullName>
    </submittedName>
</protein>
<dbReference type="OrthoDB" id="442243at2759"/>
<accession>A0A5N6KBA3</accession>
<evidence type="ECO:0000313" key="2">
    <source>
        <dbReference type="Proteomes" id="UP000326757"/>
    </source>
</evidence>
<dbReference type="EMBL" id="VIGI01000005">
    <property type="protein sequence ID" value="KAB8300438.1"/>
    <property type="molecule type" value="Genomic_DNA"/>
</dbReference>
<sequence>MTRVSRVQPTTLQGDCEGQRSYSFDGGRKKLKTLWNKLITFYKSILKSIPLSSVQTTQSHICLVDVVLIPIDTQDLK</sequence>
<proteinExistence type="predicted"/>